<dbReference type="EMBL" id="VHSG01000011">
    <property type="protein sequence ID" value="TQV79449.1"/>
    <property type="molecule type" value="Genomic_DNA"/>
</dbReference>
<dbReference type="InterPro" id="IPR022385">
    <property type="entry name" value="Rhs_assc_core"/>
</dbReference>
<sequence length="924" mass="101118">MNGTDMMKLPFRKALVVVAFLGLASGVAASGNQAWHYTYNAVGLVTSEDGPRTDVADTTSYSYDAHWNMRSITDALGHTTQLQDYNSRGLPGKIIDANGVETLLTYHVRGWLASSTVKHPSGNAALDAVTRYDYDEAGNRTQVTSPDGSVLRYEYDANSRLTGIASGLDGRIEYTLDAAGNRLEEVIKTGTEAVTTVSYDADGYISTITTLGSGPVVFKATRVFDELSRVIKTVGAAAQTRQFGYDVNGNVIQQIDGKENTTGQVYDALDRIATVTDPLLHNVKYTYDGLDRIASVEDQRGLVTRYVYDAFDNVVRLESPDTGITHFTYDNAGNRLTQTDARGVVTHYHYDALNRVIQSHSPGDATATVTYTYDDTANGNYGRGRLTGLVDSSGESRYRYDHRGNVIEHTRIRDGHTYTVTYQYNLADQVTQMTYPDGGEVTYSYDMAGRINGVDTRAGGTTTTLLSDVDYLPFGPVIAMRYGNGLNYSAVYDQDYRLSQLAIGTLGEVQDTLYQYDANNNITGMTDGNDASQNQLFDYDPLDRLASASGGYGNRLYQYDATGNRITLTDNGTDTYYLYDAASNQLLTEGQWQYSYDENGNTASKTWAINQGTFWAYNTRNRLSRVVVKSLDAQGQVVETELARYTYNALGQRTAKTVAGVTTHYLYGLDGQLIAEADGSSGAVSARYVYVDGQPLAYSVAGAIYTVHTDHLATPKYLTDASGQVVWSARAKPFGEAVVDEDPDGDGVTVVMPLRFPGQYFDQETGLHYNYYRDYDPTIGRYIQSDPIGISEDYSDPQLQVALLQGIPLAAGGTSTALNHVYGYVKQNPLSYIDPFGLSPGGSSGDSDSGKQCGDKKKPDCKKRCKWVPTAKGLKAICMTLCVAVSQPMDDVKKPGRVGPDPFPGSSQPRERRPRPPIKPPEKE</sequence>
<feature type="domain" description="Teneurin-like YD-shell" evidence="4">
    <location>
        <begin position="191"/>
        <end position="375"/>
    </location>
</feature>
<dbReference type="NCBIfam" id="TIGR03696">
    <property type="entry name" value="Rhs_assc_core"/>
    <property type="match status" value="1"/>
</dbReference>
<keyword evidence="6" id="KW-1185">Reference proteome</keyword>
<dbReference type="Proteomes" id="UP000319732">
    <property type="component" value="Unassembled WGS sequence"/>
</dbReference>
<keyword evidence="3" id="KW-0732">Signal</keyword>
<dbReference type="PANTHER" id="PTHR32305">
    <property type="match status" value="1"/>
</dbReference>
<dbReference type="AlphaFoldDB" id="A0A545TQE3"/>
<feature type="signal peptide" evidence="3">
    <location>
        <begin position="1"/>
        <end position="29"/>
    </location>
</feature>
<evidence type="ECO:0000256" key="3">
    <source>
        <dbReference type="SAM" id="SignalP"/>
    </source>
</evidence>
<dbReference type="Gene3D" id="2.180.10.10">
    <property type="entry name" value="RHS repeat-associated core"/>
    <property type="match status" value="2"/>
</dbReference>
<dbReference type="PANTHER" id="PTHR32305:SF15">
    <property type="entry name" value="PROTEIN RHSA-RELATED"/>
    <property type="match status" value="1"/>
</dbReference>
<evidence type="ECO:0000256" key="2">
    <source>
        <dbReference type="SAM" id="MobiDB-lite"/>
    </source>
</evidence>
<reference evidence="5 6" key="1">
    <citation type="submission" date="2019-06" db="EMBL/GenBank/DDBJ databases">
        <title>Whole genome sequence for Cellvibrionaceae sp. R142.</title>
        <authorList>
            <person name="Wang G."/>
        </authorList>
    </citation>
    <scope>NUCLEOTIDE SEQUENCE [LARGE SCALE GENOMIC DNA]</scope>
    <source>
        <strain evidence="5 6">R142</strain>
    </source>
</reference>
<name>A0A545TQE3_9GAMM</name>
<dbReference type="NCBIfam" id="TIGR01643">
    <property type="entry name" value="YD_repeat_2x"/>
    <property type="match status" value="6"/>
</dbReference>
<dbReference type="InterPro" id="IPR056823">
    <property type="entry name" value="TEN-like_YD-shell"/>
</dbReference>
<organism evidence="5 6">
    <name type="scientific">Exilibacterium tricleocarpae</name>
    <dbReference type="NCBI Taxonomy" id="2591008"/>
    <lineage>
        <taxon>Bacteria</taxon>
        <taxon>Pseudomonadati</taxon>
        <taxon>Pseudomonadota</taxon>
        <taxon>Gammaproteobacteria</taxon>
        <taxon>Cellvibrionales</taxon>
        <taxon>Cellvibrionaceae</taxon>
        <taxon>Exilibacterium</taxon>
    </lineage>
</organism>
<dbReference type="Pfam" id="PF05593">
    <property type="entry name" value="RHS_repeat"/>
    <property type="match status" value="3"/>
</dbReference>
<feature type="region of interest" description="Disordered" evidence="2">
    <location>
        <begin position="890"/>
        <end position="924"/>
    </location>
</feature>
<feature type="domain" description="Teneurin-like YD-shell" evidence="4">
    <location>
        <begin position="514"/>
        <end position="800"/>
    </location>
</feature>
<proteinExistence type="predicted"/>
<feature type="region of interest" description="Disordered" evidence="2">
    <location>
        <begin position="841"/>
        <end position="862"/>
    </location>
</feature>
<dbReference type="InterPro" id="IPR031325">
    <property type="entry name" value="RHS_repeat"/>
</dbReference>
<comment type="caution">
    <text evidence="5">The sequence shown here is derived from an EMBL/GenBank/DDBJ whole genome shotgun (WGS) entry which is preliminary data.</text>
</comment>
<dbReference type="RefSeq" id="WP_142904339.1">
    <property type="nucleotide sequence ID" value="NZ_ML660092.1"/>
</dbReference>
<keyword evidence="1" id="KW-0677">Repeat</keyword>
<evidence type="ECO:0000259" key="4">
    <source>
        <dbReference type="Pfam" id="PF25023"/>
    </source>
</evidence>
<protein>
    <submittedName>
        <fullName evidence="5">RHS repeat protein</fullName>
    </submittedName>
</protein>
<dbReference type="InterPro" id="IPR050708">
    <property type="entry name" value="T6SS_VgrG/RHS"/>
</dbReference>
<feature type="chain" id="PRO_5021876416" evidence="3">
    <location>
        <begin position="30"/>
        <end position="924"/>
    </location>
</feature>
<accession>A0A545TQE3</accession>
<dbReference type="Pfam" id="PF25023">
    <property type="entry name" value="TEN_YD-shell"/>
    <property type="match status" value="2"/>
</dbReference>
<dbReference type="InterPro" id="IPR006530">
    <property type="entry name" value="YD"/>
</dbReference>
<evidence type="ECO:0000256" key="1">
    <source>
        <dbReference type="ARBA" id="ARBA00022737"/>
    </source>
</evidence>
<dbReference type="OrthoDB" id="9816400at2"/>
<gene>
    <name evidence="5" type="ORF">FKG94_11310</name>
</gene>
<evidence type="ECO:0000313" key="5">
    <source>
        <dbReference type="EMBL" id="TQV79449.1"/>
    </source>
</evidence>
<evidence type="ECO:0000313" key="6">
    <source>
        <dbReference type="Proteomes" id="UP000319732"/>
    </source>
</evidence>